<reference evidence="1 2" key="1">
    <citation type="journal article" date="2013" name="PLoS Genet.">
        <title>The genome and development-dependent transcriptomes of Pyronema confluens: a window into fungal evolution.</title>
        <authorList>
            <person name="Traeger S."/>
            <person name="Altegoer F."/>
            <person name="Freitag M."/>
            <person name="Gabaldon T."/>
            <person name="Kempken F."/>
            <person name="Kumar A."/>
            <person name="Marcet-Houben M."/>
            <person name="Poggeler S."/>
            <person name="Stajich J.E."/>
            <person name="Nowrousian M."/>
        </authorList>
    </citation>
    <scope>NUCLEOTIDE SEQUENCE [LARGE SCALE GENOMIC DNA]</scope>
    <source>
        <strain evidence="2">CBS 100304</strain>
        <tissue evidence="1">Vegetative mycelium</tissue>
    </source>
</reference>
<accession>U4LQK0</accession>
<gene>
    <name evidence="1" type="ORF">PCON_03715</name>
</gene>
<sequence>MGITRSFMMRKKSDFQSRITFTRSWIFKPR</sequence>
<evidence type="ECO:0000313" key="1">
    <source>
        <dbReference type="EMBL" id="CCX34451.1"/>
    </source>
</evidence>
<dbReference type="Proteomes" id="UP000018144">
    <property type="component" value="Unassembled WGS sequence"/>
</dbReference>
<protein>
    <submittedName>
        <fullName evidence="1">Uncharacterized protein</fullName>
    </submittedName>
</protein>
<dbReference type="AlphaFoldDB" id="U4LQK0"/>
<keyword evidence="2" id="KW-1185">Reference proteome</keyword>
<name>U4LQK0_PYROM</name>
<dbReference type="EMBL" id="HF936538">
    <property type="protein sequence ID" value="CCX34451.1"/>
    <property type="molecule type" value="Genomic_DNA"/>
</dbReference>
<evidence type="ECO:0000313" key="2">
    <source>
        <dbReference type="Proteomes" id="UP000018144"/>
    </source>
</evidence>
<organism evidence="1 2">
    <name type="scientific">Pyronema omphalodes (strain CBS 100304)</name>
    <name type="common">Pyronema confluens</name>
    <dbReference type="NCBI Taxonomy" id="1076935"/>
    <lineage>
        <taxon>Eukaryota</taxon>
        <taxon>Fungi</taxon>
        <taxon>Dikarya</taxon>
        <taxon>Ascomycota</taxon>
        <taxon>Pezizomycotina</taxon>
        <taxon>Pezizomycetes</taxon>
        <taxon>Pezizales</taxon>
        <taxon>Pyronemataceae</taxon>
        <taxon>Pyronema</taxon>
    </lineage>
</organism>
<proteinExistence type="predicted"/>